<name>A0A0M3HG32_ASCLU</name>
<accession>A0A0M3HG32</accession>
<reference evidence="3" key="1">
    <citation type="submission" date="2017-02" db="UniProtKB">
        <authorList>
            <consortium name="WormBaseParasite"/>
        </authorList>
    </citation>
    <scope>IDENTIFICATION</scope>
</reference>
<dbReference type="AlphaFoldDB" id="A0A0M3HG32"/>
<dbReference type="Proteomes" id="UP000036681">
    <property type="component" value="Unplaced"/>
</dbReference>
<evidence type="ECO:0000313" key="3">
    <source>
        <dbReference type="WBParaSite" id="ALUE_0000047701-mRNA-1"/>
    </source>
</evidence>
<dbReference type="WBParaSite" id="ALUE_0000047701-mRNA-1">
    <property type="protein sequence ID" value="ALUE_0000047701-mRNA-1"/>
    <property type="gene ID" value="ALUE_0000047701"/>
</dbReference>
<feature type="compositionally biased region" description="Basic residues" evidence="1">
    <location>
        <begin position="18"/>
        <end position="32"/>
    </location>
</feature>
<feature type="compositionally biased region" description="Polar residues" evidence="1">
    <location>
        <begin position="44"/>
        <end position="63"/>
    </location>
</feature>
<organism evidence="2 3">
    <name type="scientific">Ascaris lumbricoides</name>
    <name type="common">Giant roundworm</name>
    <dbReference type="NCBI Taxonomy" id="6252"/>
    <lineage>
        <taxon>Eukaryota</taxon>
        <taxon>Metazoa</taxon>
        <taxon>Ecdysozoa</taxon>
        <taxon>Nematoda</taxon>
        <taxon>Chromadorea</taxon>
        <taxon>Rhabditida</taxon>
        <taxon>Spirurina</taxon>
        <taxon>Ascaridomorpha</taxon>
        <taxon>Ascaridoidea</taxon>
        <taxon>Ascarididae</taxon>
        <taxon>Ascaris</taxon>
    </lineage>
</organism>
<protein>
    <submittedName>
        <fullName evidence="3">Uncharacterized protein</fullName>
    </submittedName>
</protein>
<proteinExistence type="predicted"/>
<evidence type="ECO:0000313" key="2">
    <source>
        <dbReference type="Proteomes" id="UP000036681"/>
    </source>
</evidence>
<feature type="region of interest" description="Disordered" evidence="1">
    <location>
        <begin position="1"/>
        <end position="78"/>
    </location>
</feature>
<sequence length="78" mass="8442">MGSHRHGPTHAIRLANKGGRRIPTRPTYRHGQHQQGKSIADSAKPTNMVSSDLGKSNTDSSKGTDIISIDTHPVSSWN</sequence>
<evidence type="ECO:0000256" key="1">
    <source>
        <dbReference type="SAM" id="MobiDB-lite"/>
    </source>
</evidence>
<keyword evidence="2" id="KW-1185">Reference proteome</keyword>